<evidence type="ECO:0000256" key="5">
    <source>
        <dbReference type="SAM" id="Phobius"/>
    </source>
</evidence>
<dbReference type="GO" id="GO:0003676">
    <property type="term" value="F:nucleic acid binding"/>
    <property type="evidence" value="ECO:0007669"/>
    <property type="project" value="InterPro"/>
</dbReference>
<protein>
    <submittedName>
        <fullName evidence="7">Sulfate permease</fullName>
    </submittedName>
</protein>
<dbReference type="OrthoDB" id="288203at2759"/>
<dbReference type="InterPro" id="IPR002645">
    <property type="entry name" value="STAS_dom"/>
</dbReference>
<dbReference type="SUPFAM" id="SSF52091">
    <property type="entry name" value="SpoIIaa-like"/>
    <property type="match status" value="1"/>
</dbReference>
<feature type="transmembrane region" description="Helical" evidence="5">
    <location>
        <begin position="252"/>
        <end position="274"/>
    </location>
</feature>
<feature type="transmembrane region" description="Helical" evidence="5">
    <location>
        <begin position="431"/>
        <end position="451"/>
    </location>
</feature>
<evidence type="ECO:0000256" key="3">
    <source>
        <dbReference type="ARBA" id="ARBA00022989"/>
    </source>
</evidence>
<keyword evidence="8" id="KW-1185">Reference proteome</keyword>
<sequence length="634" mass="71111">MMSNNDNLLYKQKQPSLSPKFNDIVHNFPHYTIEYVKSLFPIRTWILGYNKKWLAGDLVAGLTVSAVIIPQAMAYGSIIGIPVEYGLYTSFVGMIVYTLFATTKDATIGPTAVLSIILAQTIRRIKNDFNGGYSDVDIVTTVTLFAGIVSLIIGFLRLGWIFNLIPSPVISGYITASVITISIGQLPFLFGFGHDVVVTNPPYRIIIDFFRSINKTKIDVVIGLISLSFLFAMKFGCSYLEKRYSKYKKLFFFIGISRYIICILVNTFISWLILRNKSENNFPFTVVKTVPNGLKHIKVPPLASNLVFVVLKNLYIIIIVSLLEHLSIAKSFGRFNGYKIDPSQEIIAIGVTNTIGCFLGAIPATGSFSRSALKARTGVLTPFAGVISGSCVLLSLYLLTPVFYYIPQAALSAVIIQAVLVLLTKPSYVKMLYNVNVLDFVVFSVSIIIAMFSTLDWSIIASWGLSLLILLLRIAFPRIDVLNRLFLTDYYDDPNHNPMHVYVPKHHPSFSTVESLPDGILAFRIQESIIFPNANYICDQIVDYVKLNTYRMYKIPEKKGNQPWNETDDLYGSKNNEKLSKLRAIIYDFSSVVRIDTSGLQALIDIKNAVNKHAECNIEYHFTNILNENIQNAL</sequence>
<dbReference type="NCBIfam" id="TIGR00815">
    <property type="entry name" value="sulP"/>
    <property type="match status" value="1"/>
</dbReference>
<dbReference type="InterPro" id="IPR011547">
    <property type="entry name" value="SLC26A/SulP_dom"/>
</dbReference>
<accession>A0A8H3XBL4</accession>
<dbReference type="AlphaFoldDB" id="A0A8H3XBL4"/>
<dbReference type="InterPro" id="IPR002052">
    <property type="entry name" value="DNA_methylase_N6_adenine_CS"/>
</dbReference>
<evidence type="ECO:0000256" key="2">
    <source>
        <dbReference type="ARBA" id="ARBA00022692"/>
    </source>
</evidence>
<evidence type="ECO:0000256" key="1">
    <source>
        <dbReference type="ARBA" id="ARBA00004141"/>
    </source>
</evidence>
<dbReference type="Gene3D" id="3.30.750.24">
    <property type="entry name" value="STAS domain"/>
    <property type="match status" value="1"/>
</dbReference>
<evidence type="ECO:0000313" key="7">
    <source>
        <dbReference type="EMBL" id="KAF0445378.1"/>
    </source>
</evidence>
<proteinExistence type="predicted"/>
<feature type="transmembrane region" description="Helical" evidence="5">
    <location>
        <begin position="108"/>
        <end position="126"/>
    </location>
</feature>
<keyword evidence="3 5" id="KW-1133">Transmembrane helix</keyword>
<feature type="transmembrane region" description="Helical" evidence="5">
    <location>
        <begin position="138"/>
        <end position="158"/>
    </location>
</feature>
<dbReference type="Proteomes" id="UP000439903">
    <property type="component" value="Unassembled WGS sequence"/>
</dbReference>
<dbReference type="InterPro" id="IPR001902">
    <property type="entry name" value="SLC26A/SulP_fam"/>
</dbReference>
<dbReference type="GO" id="GO:0008168">
    <property type="term" value="F:methyltransferase activity"/>
    <property type="evidence" value="ECO:0007669"/>
    <property type="project" value="InterPro"/>
</dbReference>
<feature type="transmembrane region" description="Helical" evidence="5">
    <location>
        <begin position="170"/>
        <end position="192"/>
    </location>
</feature>
<dbReference type="GO" id="GO:0055085">
    <property type="term" value="P:transmembrane transport"/>
    <property type="evidence" value="ECO:0007669"/>
    <property type="project" value="InterPro"/>
</dbReference>
<feature type="domain" description="STAS" evidence="6">
    <location>
        <begin position="518"/>
        <end position="634"/>
    </location>
</feature>
<dbReference type="PANTHER" id="PTHR11814">
    <property type="entry name" value="SULFATE TRANSPORTER"/>
    <property type="match status" value="1"/>
</dbReference>
<feature type="transmembrane region" description="Helical" evidence="5">
    <location>
        <begin position="379"/>
        <end position="399"/>
    </location>
</feature>
<dbReference type="PROSITE" id="PS50801">
    <property type="entry name" value="STAS"/>
    <property type="match status" value="1"/>
</dbReference>
<dbReference type="GO" id="GO:0016020">
    <property type="term" value="C:membrane"/>
    <property type="evidence" value="ECO:0007669"/>
    <property type="project" value="UniProtKB-SubCell"/>
</dbReference>
<feature type="transmembrane region" description="Helical" evidence="5">
    <location>
        <begin position="85"/>
        <end position="101"/>
    </location>
</feature>
<dbReference type="EMBL" id="WTPW01001282">
    <property type="protein sequence ID" value="KAF0445378.1"/>
    <property type="molecule type" value="Genomic_DNA"/>
</dbReference>
<dbReference type="InterPro" id="IPR036513">
    <property type="entry name" value="STAS_dom_sf"/>
</dbReference>
<keyword evidence="4 5" id="KW-0472">Membrane</keyword>
<feature type="transmembrane region" description="Helical" evidence="5">
    <location>
        <begin position="457"/>
        <end position="476"/>
    </location>
</feature>
<evidence type="ECO:0000259" key="6">
    <source>
        <dbReference type="PROSITE" id="PS50801"/>
    </source>
</evidence>
<dbReference type="Pfam" id="PF01740">
    <property type="entry name" value="STAS"/>
    <property type="match status" value="1"/>
</dbReference>
<feature type="transmembrane region" description="Helical" evidence="5">
    <location>
        <begin position="220"/>
        <end position="240"/>
    </location>
</feature>
<keyword evidence="2 5" id="KW-0812">Transmembrane</keyword>
<feature type="transmembrane region" description="Helical" evidence="5">
    <location>
        <begin position="302"/>
        <end position="323"/>
    </location>
</feature>
<evidence type="ECO:0000256" key="4">
    <source>
        <dbReference type="ARBA" id="ARBA00023136"/>
    </source>
</evidence>
<organism evidence="7 8">
    <name type="scientific">Gigaspora margarita</name>
    <dbReference type="NCBI Taxonomy" id="4874"/>
    <lineage>
        <taxon>Eukaryota</taxon>
        <taxon>Fungi</taxon>
        <taxon>Fungi incertae sedis</taxon>
        <taxon>Mucoromycota</taxon>
        <taxon>Glomeromycotina</taxon>
        <taxon>Glomeromycetes</taxon>
        <taxon>Diversisporales</taxon>
        <taxon>Gigasporaceae</taxon>
        <taxon>Gigaspora</taxon>
    </lineage>
</organism>
<feature type="transmembrane region" description="Helical" evidence="5">
    <location>
        <begin position="405"/>
        <end position="424"/>
    </location>
</feature>
<comment type="subcellular location">
    <subcellularLocation>
        <location evidence="1">Membrane</location>
        <topology evidence="1">Multi-pass membrane protein</topology>
    </subcellularLocation>
</comment>
<name>A0A8H3XBL4_GIGMA</name>
<dbReference type="CDD" id="cd07042">
    <property type="entry name" value="STAS_SulP_like_sulfate_transporter"/>
    <property type="match status" value="1"/>
</dbReference>
<gene>
    <name evidence="7" type="ORF">F8M41_003221</name>
</gene>
<comment type="caution">
    <text evidence="7">The sequence shown here is derived from an EMBL/GenBank/DDBJ whole genome shotgun (WGS) entry which is preliminary data.</text>
</comment>
<reference evidence="7 8" key="1">
    <citation type="journal article" date="2019" name="Environ. Microbiol.">
        <title>At the nexus of three kingdoms: the genome of the mycorrhizal fungus Gigaspora margarita provides insights into plant, endobacterial and fungal interactions.</title>
        <authorList>
            <person name="Venice F."/>
            <person name="Ghignone S."/>
            <person name="Salvioli di Fossalunga A."/>
            <person name="Amselem J."/>
            <person name="Novero M."/>
            <person name="Xianan X."/>
            <person name="Sedzielewska Toro K."/>
            <person name="Morin E."/>
            <person name="Lipzen A."/>
            <person name="Grigoriev I.V."/>
            <person name="Henrissat B."/>
            <person name="Martin F.M."/>
            <person name="Bonfante P."/>
        </authorList>
    </citation>
    <scope>NUCLEOTIDE SEQUENCE [LARGE SCALE GENOMIC DNA]</scope>
    <source>
        <strain evidence="7 8">BEG34</strain>
    </source>
</reference>
<dbReference type="Pfam" id="PF00916">
    <property type="entry name" value="Sulfate_transp"/>
    <property type="match status" value="1"/>
</dbReference>
<feature type="transmembrane region" description="Helical" evidence="5">
    <location>
        <begin position="53"/>
        <end position="73"/>
    </location>
</feature>
<dbReference type="GO" id="GO:0032259">
    <property type="term" value="P:methylation"/>
    <property type="evidence" value="ECO:0007669"/>
    <property type="project" value="InterPro"/>
</dbReference>
<evidence type="ECO:0000313" key="8">
    <source>
        <dbReference type="Proteomes" id="UP000439903"/>
    </source>
</evidence>
<dbReference type="PROSITE" id="PS00092">
    <property type="entry name" value="N6_MTASE"/>
    <property type="match status" value="1"/>
</dbReference>